<accession>A0A255YVC5</accession>
<reference evidence="1 2" key="1">
    <citation type="submission" date="2017-07" db="EMBL/GenBank/DDBJ databases">
        <title>Flavobacterium cyanobacteriorum sp. nov., isolated from cyanobacterial aggregates in a eutrophic lake.</title>
        <authorList>
            <person name="Cai H."/>
        </authorList>
    </citation>
    <scope>NUCLEOTIDE SEQUENCE [LARGE SCALE GENOMIC DNA]</scope>
    <source>
        <strain evidence="1 2">TH021</strain>
    </source>
</reference>
<sequence>MNTKLTLNVDKDIIEEAKAYAKMHKVSLSALIENYLASLSKKAVDSEVSPLVQSLTGVMEPINEDYKKEYGDYLSKKYS</sequence>
<name>A0A255YVC5_9FLAO</name>
<evidence type="ECO:0000313" key="1">
    <source>
        <dbReference type="EMBL" id="OYQ33196.1"/>
    </source>
</evidence>
<proteinExistence type="predicted"/>
<dbReference type="InterPro" id="IPR045944">
    <property type="entry name" value="DUF6364"/>
</dbReference>
<dbReference type="EMBL" id="NOXV01000301">
    <property type="protein sequence ID" value="OYQ33196.1"/>
    <property type="molecule type" value="Genomic_DNA"/>
</dbReference>
<dbReference type="AlphaFoldDB" id="A0A255YVC5"/>
<dbReference type="RefSeq" id="WP_094416530.1">
    <property type="nucleotide sequence ID" value="NZ_NOXV01000301.1"/>
</dbReference>
<keyword evidence="2" id="KW-1185">Reference proteome</keyword>
<evidence type="ECO:0008006" key="3">
    <source>
        <dbReference type="Google" id="ProtNLM"/>
    </source>
</evidence>
<comment type="caution">
    <text evidence="1">The sequence shown here is derived from an EMBL/GenBank/DDBJ whole genome shotgun (WGS) entry which is preliminary data.</text>
</comment>
<dbReference type="OrthoDB" id="6198066at2"/>
<gene>
    <name evidence="1" type="ORF">CHU92_13510</name>
</gene>
<evidence type="ECO:0000313" key="2">
    <source>
        <dbReference type="Proteomes" id="UP000216605"/>
    </source>
</evidence>
<organism evidence="1 2">
    <name type="scientific">Flavobacterium cyanobacteriorum</name>
    <dbReference type="NCBI Taxonomy" id="2022802"/>
    <lineage>
        <taxon>Bacteria</taxon>
        <taxon>Pseudomonadati</taxon>
        <taxon>Bacteroidota</taxon>
        <taxon>Flavobacteriia</taxon>
        <taxon>Flavobacteriales</taxon>
        <taxon>Flavobacteriaceae</taxon>
        <taxon>Flavobacterium</taxon>
    </lineage>
</organism>
<protein>
    <recommendedName>
        <fullName evidence="3">Antitoxin</fullName>
    </recommendedName>
</protein>
<dbReference type="Proteomes" id="UP000216605">
    <property type="component" value="Unassembled WGS sequence"/>
</dbReference>
<dbReference type="Pfam" id="PF19891">
    <property type="entry name" value="DUF6364"/>
    <property type="match status" value="1"/>
</dbReference>